<dbReference type="AlphaFoldDB" id="A0A5Q6RZF7"/>
<reference evidence="3 4" key="1">
    <citation type="submission" date="2019-09" db="EMBL/GenBank/DDBJ databases">
        <title>Mumia zhuanghuii sp. nov. isolated from the intestinal contents of plateau pika (Ochotona curzoniae) in the Qinghai-Tibet plateau of China.</title>
        <authorList>
            <person name="Tian Z."/>
        </authorList>
    </citation>
    <scope>NUCLEOTIDE SEQUENCE [LARGE SCALE GENOMIC DNA]</scope>
    <source>
        <strain evidence="4">350</strain>
    </source>
</reference>
<dbReference type="RefSeq" id="WP_149768846.1">
    <property type="nucleotide sequence ID" value="NZ_VDFQ02000002.1"/>
</dbReference>
<name>A0A5Q6RZF7_9ACTN</name>
<organism evidence="3 4">
    <name type="scientific">Mumia zhuanghuii</name>
    <dbReference type="NCBI Taxonomy" id="2585211"/>
    <lineage>
        <taxon>Bacteria</taxon>
        <taxon>Bacillati</taxon>
        <taxon>Actinomycetota</taxon>
        <taxon>Actinomycetes</taxon>
        <taxon>Propionibacteriales</taxon>
        <taxon>Nocardioidaceae</taxon>
        <taxon>Mumia</taxon>
    </lineage>
</organism>
<feature type="chain" id="PRO_5024377258" description="Secreted protein" evidence="2">
    <location>
        <begin position="31"/>
        <end position="93"/>
    </location>
</feature>
<gene>
    <name evidence="3" type="ORF">FE697_006845</name>
</gene>
<feature type="region of interest" description="Disordered" evidence="1">
    <location>
        <begin position="27"/>
        <end position="64"/>
    </location>
</feature>
<feature type="signal peptide" evidence="2">
    <location>
        <begin position="1"/>
        <end position="30"/>
    </location>
</feature>
<evidence type="ECO:0000313" key="3">
    <source>
        <dbReference type="EMBL" id="KAA1423327.1"/>
    </source>
</evidence>
<evidence type="ECO:0008006" key="5">
    <source>
        <dbReference type="Google" id="ProtNLM"/>
    </source>
</evidence>
<keyword evidence="2" id="KW-0732">Signal</keyword>
<dbReference type="EMBL" id="VDFQ02000002">
    <property type="protein sequence ID" value="KAA1423327.1"/>
    <property type="molecule type" value="Genomic_DNA"/>
</dbReference>
<proteinExistence type="predicted"/>
<evidence type="ECO:0000313" key="4">
    <source>
        <dbReference type="Proteomes" id="UP000307768"/>
    </source>
</evidence>
<accession>A0A5Q6RZF7</accession>
<comment type="caution">
    <text evidence="3">The sequence shown here is derived from an EMBL/GenBank/DDBJ whole genome shotgun (WGS) entry which is preliminary data.</text>
</comment>
<protein>
    <recommendedName>
        <fullName evidence="5">Secreted protein</fullName>
    </recommendedName>
</protein>
<evidence type="ECO:0000256" key="1">
    <source>
        <dbReference type="SAM" id="MobiDB-lite"/>
    </source>
</evidence>
<dbReference type="Proteomes" id="UP000307768">
    <property type="component" value="Unassembled WGS sequence"/>
</dbReference>
<evidence type="ECO:0000256" key="2">
    <source>
        <dbReference type="SAM" id="SignalP"/>
    </source>
</evidence>
<sequence length="93" mass="9771">MNTTRHHRRTVAAVAALAFAFSLPAATAQARPVPDDGPYAATTGTTEPDPESAYPASPSLNDSTCDARRIGTRVVKCDHVASAAEAPPWLPEQ</sequence>